<dbReference type="RefSeq" id="WP_310137625.1">
    <property type="nucleotide sequence ID" value="NZ_JAVDTR010000003.1"/>
</dbReference>
<dbReference type="AlphaFoldDB" id="A0AAP5H2Y4"/>
<reference evidence="2" key="1">
    <citation type="submission" date="2023-07" db="EMBL/GenBank/DDBJ databases">
        <title>Sorghum-associated microbial communities from plants grown in Nebraska, USA.</title>
        <authorList>
            <person name="Schachtman D."/>
        </authorList>
    </citation>
    <scope>NUCLEOTIDE SEQUENCE</scope>
    <source>
        <strain evidence="2">BE80</strain>
    </source>
</reference>
<comment type="caution">
    <text evidence="2">The sequence shown here is derived from an EMBL/GenBank/DDBJ whole genome shotgun (WGS) entry which is preliminary data.</text>
</comment>
<evidence type="ECO:0000313" key="2">
    <source>
        <dbReference type="EMBL" id="MDR6722971.1"/>
    </source>
</evidence>
<feature type="domain" description="Aminoglycoside phosphotransferase" evidence="1">
    <location>
        <begin position="63"/>
        <end position="252"/>
    </location>
</feature>
<evidence type="ECO:0000313" key="3">
    <source>
        <dbReference type="Proteomes" id="UP001254832"/>
    </source>
</evidence>
<sequence length="323" mass="37346">MSKDIQAHEWVTPEGVLNEANIVAREQLYQGMNGRYVERFTVYTGESYIFKPLTHDTQYGREQWVAQHIFPELALLVPQLIALSEAGTAPEQSWLIYEDLGHLSHDSSESVMLVTAVAMAYWHTLSTSAWDELPRVGQKPSIRDMLRDLLDHQQETETLLSSLGITFSSANWDDLTLQIRIAESRLPLVLCHGDLHPGNIAEVQGRLVIVDWEHAHLNTPLWDMYHLVDLSHPLFPRTITPQLRERVITVYLDHLQECGVEIEPDSFATWYHAYAFVFSLWMLRLIHQDLNNVDCIWPEEQLRAQWHETAATLHQCMNQLFTE</sequence>
<evidence type="ECO:0000259" key="1">
    <source>
        <dbReference type="Pfam" id="PF01636"/>
    </source>
</evidence>
<gene>
    <name evidence="2" type="ORF">J2W91_001423</name>
</gene>
<organism evidence="2 3">
    <name type="scientific">Paenibacillus amylolyticus</name>
    <dbReference type="NCBI Taxonomy" id="1451"/>
    <lineage>
        <taxon>Bacteria</taxon>
        <taxon>Bacillati</taxon>
        <taxon>Bacillota</taxon>
        <taxon>Bacilli</taxon>
        <taxon>Bacillales</taxon>
        <taxon>Paenibacillaceae</taxon>
        <taxon>Paenibacillus</taxon>
    </lineage>
</organism>
<dbReference type="Gene3D" id="3.90.1200.10">
    <property type="match status" value="1"/>
</dbReference>
<accession>A0AAP5H2Y4</accession>
<dbReference type="SUPFAM" id="SSF56112">
    <property type="entry name" value="Protein kinase-like (PK-like)"/>
    <property type="match status" value="1"/>
</dbReference>
<dbReference type="InterPro" id="IPR011009">
    <property type="entry name" value="Kinase-like_dom_sf"/>
</dbReference>
<proteinExistence type="predicted"/>
<dbReference type="InterPro" id="IPR002575">
    <property type="entry name" value="Aminoglycoside_PTrfase"/>
</dbReference>
<protein>
    <recommendedName>
        <fullName evidence="1">Aminoglycoside phosphotransferase domain-containing protein</fullName>
    </recommendedName>
</protein>
<dbReference type="EMBL" id="JAVDTR010000003">
    <property type="protein sequence ID" value="MDR6722971.1"/>
    <property type="molecule type" value="Genomic_DNA"/>
</dbReference>
<name>A0AAP5H2Y4_PAEAM</name>
<dbReference type="Pfam" id="PF01636">
    <property type="entry name" value="APH"/>
    <property type="match status" value="1"/>
</dbReference>
<dbReference type="Proteomes" id="UP001254832">
    <property type="component" value="Unassembled WGS sequence"/>
</dbReference>